<organism evidence="2 3">
    <name type="scientific">Chlamydomonas incerta</name>
    <dbReference type="NCBI Taxonomy" id="51695"/>
    <lineage>
        <taxon>Eukaryota</taxon>
        <taxon>Viridiplantae</taxon>
        <taxon>Chlorophyta</taxon>
        <taxon>core chlorophytes</taxon>
        <taxon>Chlorophyceae</taxon>
        <taxon>CS clade</taxon>
        <taxon>Chlamydomonadales</taxon>
        <taxon>Chlamydomonadaceae</taxon>
        <taxon>Chlamydomonas</taxon>
    </lineage>
</organism>
<evidence type="ECO:0000313" key="2">
    <source>
        <dbReference type="EMBL" id="KAG2433838.1"/>
    </source>
</evidence>
<comment type="caution">
    <text evidence="2">The sequence shown here is derived from an EMBL/GenBank/DDBJ whole genome shotgun (WGS) entry which is preliminary data.</text>
</comment>
<feature type="compositionally biased region" description="Low complexity" evidence="1">
    <location>
        <begin position="182"/>
        <end position="192"/>
    </location>
</feature>
<dbReference type="EMBL" id="JAEHOC010000018">
    <property type="protein sequence ID" value="KAG2433838.1"/>
    <property type="molecule type" value="Genomic_DNA"/>
</dbReference>
<reference evidence="2" key="1">
    <citation type="journal article" date="2020" name="bioRxiv">
        <title>Comparative genomics of Chlamydomonas.</title>
        <authorList>
            <person name="Craig R.J."/>
            <person name="Hasan A.R."/>
            <person name="Ness R.W."/>
            <person name="Keightley P.D."/>
        </authorList>
    </citation>
    <scope>NUCLEOTIDE SEQUENCE</scope>
    <source>
        <strain evidence="2">SAG 7.73</strain>
    </source>
</reference>
<evidence type="ECO:0000256" key="1">
    <source>
        <dbReference type="SAM" id="MobiDB-lite"/>
    </source>
</evidence>
<sequence>MSGRALLSRYRSTAGLSLPRASPAAVVRTGNPVQEWDEAACYRVERLADFMATQGPATQAPGGSTGTEGAERLLRTSFWVWDGPLAGIAHVVYDAHAFTQEGQFEALDEGPAGEAAARSPPPDDLAEALAADLEALLAAARAARHVVYDIGGSESDFGLLPLILEPARHGGGGGGGGGSSCQAAQAGTAPGAEAGGGGWWSAAEAVAAPLTWGEVAASLGVAAPELVAALAPPPRNVFHDRETFWSSWSYHTPHNRHMWERHISPLGGGATREGAGGGGEEGAGPPPPLDSPAAVEASAAAAAAAGGGGAASDAAPSPAAAMADAVRRFLDAVQLPSSSGAAAVAGGGPSAGAEAAGGSGSSSSGAQQEAAVLQVFLGSEALGWNPIPLLWLGRSRRSGAILGLMTAVVWT</sequence>
<feature type="region of interest" description="Disordered" evidence="1">
    <location>
        <begin position="340"/>
        <end position="364"/>
    </location>
</feature>
<accession>A0A835SVH7</accession>
<proteinExistence type="predicted"/>
<protein>
    <submittedName>
        <fullName evidence="2">Uncharacterized protein</fullName>
    </submittedName>
</protein>
<gene>
    <name evidence="2" type="ORF">HXX76_008194</name>
</gene>
<feature type="compositionally biased region" description="Gly residues" evidence="1">
    <location>
        <begin position="345"/>
        <end position="360"/>
    </location>
</feature>
<dbReference type="Proteomes" id="UP000650467">
    <property type="component" value="Unassembled WGS sequence"/>
</dbReference>
<dbReference type="AlphaFoldDB" id="A0A835SVH7"/>
<feature type="compositionally biased region" description="Gly residues" evidence="1">
    <location>
        <begin position="266"/>
        <end position="282"/>
    </location>
</feature>
<feature type="region of interest" description="Disordered" evidence="1">
    <location>
        <begin position="171"/>
        <end position="195"/>
    </location>
</feature>
<dbReference type="OrthoDB" id="548399at2759"/>
<name>A0A835SVH7_CHLIN</name>
<evidence type="ECO:0000313" key="3">
    <source>
        <dbReference type="Proteomes" id="UP000650467"/>
    </source>
</evidence>
<feature type="region of interest" description="Disordered" evidence="1">
    <location>
        <begin position="261"/>
        <end position="297"/>
    </location>
</feature>
<keyword evidence="3" id="KW-1185">Reference proteome</keyword>